<keyword evidence="2" id="KW-0732">Signal</keyword>
<name>A0A3M6UR51_POCDA</name>
<dbReference type="PROSITE" id="PS00010">
    <property type="entry name" value="ASX_HYDROXYL"/>
    <property type="match status" value="1"/>
</dbReference>
<evidence type="ECO:0000256" key="4">
    <source>
        <dbReference type="ARBA" id="ARBA00023157"/>
    </source>
</evidence>
<dbReference type="EMBL" id="RCHS01000902">
    <property type="protein sequence ID" value="RMX56132.1"/>
    <property type="molecule type" value="Genomic_DNA"/>
</dbReference>
<dbReference type="PANTHER" id="PTHR12916">
    <property type="entry name" value="CYTOCHROME C OXIDASE POLYPEPTIDE VIC-2"/>
    <property type="match status" value="1"/>
</dbReference>
<feature type="domain" description="EGF-like" evidence="7">
    <location>
        <begin position="36"/>
        <end position="72"/>
    </location>
</feature>
<evidence type="ECO:0000256" key="3">
    <source>
        <dbReference type="ARBA" id="ARBA00022737"/>
    </source>
</evidence>
<feature type="disulfide bond" evidence="6">
    <location>
        <begin position="62"/>
        <end position="71"/>
    </location>
</feature>
<dbReference type="GO" id="GO:0005509">
    <property type="term" value="F:calcium ion binding"/>
    <property type="evidence" value="ECO:0007669"/>
    <property type="project" value="InterPro"/>
</dbReference>
<dbReference type="SMART" id="SM00179">
    <property type="entry name" value="EGF_CA"/>
    <property type="match status" value="1"/>
</dbReference>
<sequence>MIMGTELLKDPITDTIARPYYAIFFLEGHEDLHVSDEDDCLNAVCHNGGKCINGINSYTCDCKEGFIGEQCEWEKQGCFKEVKNKNKKAMGKVLGKFTKYKKNIKGAVEACMKAAKGKKLEIFGVRSKFICATTRGNADYKMHGASPKGCKEEGDYGVGVKLANYVYVLKKN</sequence>
<protein>
    <recommendedName>
        <fullName evidence="7">EGF-like domain-containing protein</fullName>
    </recommendedName>
</protein>
<dbReference type="InterPro" id="IPR000152">
    <property type="entry name" value="EGF-type_Asp/Asn_hydroxyl_site"/>
</dbReference>
<dbReference type="SUPFAM" id="SSF57196">
    <property type="entry name" value="EGF/Laminin"/>
    <property type="match status" value="1"/>
</dbReference>
<dbReference type="OrthoDB" id="283575at2759"/>
<gene>
    <name evidence="8" type="ORF">pdam_00012098</name>
</gene>
<evidence type="ECO:0000256" key="1">
    <source>
        <dbReference type="ARBA" id="ARBA00022536"/>
    </source>
</evidence>
<evidence type="ECO:0000313" key="9">
    <source>
        <dbReference type="Proteomes" id="UP000275408"/>
    </source>
</evidence>
<dbReference type="PROSITE" id="PS00022">
    <property type="entry name" value="EGF_1"/>
    <property type="match status" value="1"/>
</dbReference>
<proteinExistence type="predicted"/>
<comment type="caution">
    <text evidence="8">The sequence shown here is derived from an EMBL/GenBank/DDBJ whole genome shotgun (WGS) entry which is preliminary data.</text>
</comment>
<dbReference type="SMART" id="SM00181">
    <property type="entry name" value="EGF"/>
    <property type="match status" value="1"/>
</dbReference>
<keyword evidence="3" id="KW-0677">Repeat</keyword>
<dbReference type="PROSITE" id="PS50026">
    <property type="entry name" value="EGF_3"/>
    <property type="match status" value="1"/>
</dbReference>
<reference evidence="8 9" key="1">
    <citation type="journal article" date="2018" name="Sci. Rep.">
        <title>Comparative analysis of the Pocillopora damicornis genome highlights role of immune system in coral evolution.</title>
        <authorList>
            <person name="Cunning R."/>
            <person name="Bay R.A."/>
            <person name="Gillette P."/>
            <person name="Baker A.C."/>
            <person name="Traylor-Knowles N."/>
        </authorList>
    </citation>
    <scope>NUCLEOTIDE SEQUENCE [LARGE SCALE GENOMIC DNA]</scope>
    <source>
        <strain evidence="8">RSMAS</strain>
        <tissue evidence="8">Whole animal</tissue>
    </source>
</reference>
<keyword evidence="5" id="KW-0325">Glycoprotein</keyword>
<dbReference type="GO" id="GO:0005112">
    <property type="term" value="F:Notch binding"/>
    <property type="evidence" value="ECO:0007669"/>
    <property type="project" value="TreeGrafter"/>
</dbReference>
<dbReference type="FunFam" id="2.10.25.10:FF:000142">
    <property type="entry name" value="Crumbs cell polarity complex component 2"/>
    <property type="match status" value="1"/>
</dbReference>
<dbReference type="PANTHER" id="PTHR12916:SF4">
    <property type="entry name" value="UNINFLATABLE, ISOFORM C"/>
    <property type="match status" value="1"/>
</dbReference>
<accession>A0A3M6UR51</accession>
<keyword evidence="1 6" id="KW-0245">EGF-like domain</keyword>
<dbReference type="AlphaFoldDB" id="A0A3M6UR51"/>
<evidence type="ECO:0000256" key="6">
    <source>
        <dbReference type="PROSITE-ProRule" id="PRU00076"/>
    </source>
</evidence>
<evidence type="ECO:0000256" key="5">
    <source>
        <dbReference type="ARBA" id="ARBA00023180"/>
    </source>
</evidence>
<dbReference type="STRING" id="46731.A0A3M6UR51"/>
<comment type="caution">
    <text evidence="6">Lacks conserved residue(s) required for the propagation of feature annotation.</text>
</comment>
<dbReference type="InterPro" id="IPR000742">
    <property type="entry name" value="EGF"/>
</dbReference>
<evidence type="ECO:0000259" key="7">
    <source>
        <dbReference type="PROSITE" id="PS50026"/>
    </source>
</evidence>
<keyword evidence="4 6" id="KW-1015">Disulfide bond</keyword>
<dbReference type="InterPro" id="IPR001881">
    <property type="entry name" value="EGF-like_Ca-bd_dom"/>
</dbReference>
<dbReference type="Proteomes" id="UP000275408">
    <property type="component" value="Unassembled WGS sequence"/>
</dbReference>
<dbReference type="Gene3D" id="2.10.25.10">
    <property type="entry name" value="Laminin"/>
    <property type="match status" value="1"/>
</dbReference>
<organism evidence="8 9">
    <name type="scientific">Pocillopora damicornis</name>
    <name type="common">Cauliflower coral</name>
    <name type="synonym">Millepora damicornis</name>
    <dbReference type="NCBI Taxonomy" id="46731"/>
    <lineage>
        <taxon>Eukaryota</taxon>
        <taxon>Metazoa</taxon>
        <taxon>Cnidaria</taxon>
        <taxon>Anthozoa</taxon>
        <taxon>Hexacorallia</taxon>
        <taxon>Scleractinia</taxon>
        <taxon>Astrocoeniina</taxon>
        <taxon>Pocilloporidae</taxon>
        <taxon>Pocillopora</taxon>
    </lineage>
</organism>
<dbReference type="PROSITE" id="PS01186">
    <property type="entry name" value="EGF_2"/>
    <property type="match status" value="1"/>
</dbReference>
<dbReference type="CDD" id="cd00054">
    <property type="entry name" value="EGF_CA"/>
    <property type="match status" value="1"/>
</dbReference>
<keyword evidence="9" id="KW-1185">Reference proteome</keyword>
<dbReference type="Pfam" id="PF00008">
    <property type="entry name" value="EGF"/>
    <property type="match status" value="1"/>
</dbReference>
<evidence type="ECO:0000313" key="8">
    <source>
        <dbReference type="EMBL" id="RMX56132.1"/>
    </source>
</evidence>
<evidence type="ECO:0000256" key="2">
    <source>
        <dbReference type="ARBA" id="ARBA00022729"/>
    </source>
</evidence>
<dbReference type="GO" id="GO:0007219">
    <property type="term" value="P:Notch signaling pathway"/>
    <property type="evidence" value="ECO:0007669"/>
    <property type="project" value="TreeGrafter"/>
</dbReference>
<dbReference type="InterPro" id="IPR018097">
    <property type="entry name" value="EGF_Ca-bd_CS"/>
</dbReference>
<dbReference type="PROSITE" id="PS01187">
    <property type="entry name" value="EGF_CA"/>
    <property type="match status" value="1"/>
</dbReference>